<evidence type="ECO:0000313" key="9">
    <source>
        <dbReference type="EMBL" id="NJB76975.1"/>
    </source>
</evidence>
<comment type="caution">
    <text evidence="9">The sequence shown here is derived from an EMBL/GenBank/DDBJ whole genome shotgun (WGS) entry which is preliminary data.</text>
</comment>
<dbReference type="InterPro" id="IPR043502">
    <property type="entry name" value="DNA/RNA_pol_sf"/>
</dbReference>
<evidence type="ECO:0000256" key="4">
    <source>
        <dbReference type="ARBA" id="ARBA00025589"/>
    </source>
</evidence>
<dbReference type="EC" id="2.7.7.7" evidence="2"/>
<keyword evidence="10" id="KW-1185">Reference proteome</keyword>
<evidence type="ECO:0000313" key="10">
    <source>
        <dbReference type="Proteomes" id="UP000556869"/>
    </source>
</evidence>
<dbReference type="InterPro" id="IPR050356">
    <property type="entry name" value="SulA_CellDiv_inhibitor"/>
</dbReference>
<accession>A0ABX0X5J9</accession>
<evidence type="ECO:0000259" key="7">
    <source>
        <dbReference type="Pfam" id="PF00817"/>
    </source>
</evidence>
<dbReference type="PANTHER" id="PTHR35369">
    <property type="entry name" value="BLR3025 PROTEIN-RELATED"/>
    <property type="match status" value="1"/>
</dbReference>
<dbReference type="CDD" id="cd03468">
    <property type="entry name" value="PolY_like"/>
    <property type="match status" value="1"/>
</dbReference>
<evidence type="ECO:0000256" key="1">
    <source>
        <dbReference type="ARBA" id="ARBA00011245"/>
    </source>
</evidence>
<keyword evidence="3" id="KW-0227">DNA damage</keyword>
<evidence type="ECO:0000256" key="3">
    <source>
        <dbReference type="ARBA" id="ARBA00022763"/>
    </source>
</evidence>
<dbReference type="InterPro" id="IPR001126">
    <property type="entry name" value="UmuC"/>
</dbReference>
<sequence>MQQRFLYLWLTHWKTNCQKPQHKTGTPTPDQPRDADSPKTAPQASKAQATPHVITRSDHKGVLVCGLNAAAQKAGLHGGMRLSDARSILPDLQDSPEEPELCDGKFARLVRFMDRYSPWIAPDRDLHAHGLNGDAGLWLEITGGSHLFGGESAMITQILCDMKAQGIAARAAIADTAGAAWAAARCHTGGHPGASHERILSLPRDHGIAAGFPVSCLRLSDDIIAVLSRLGLKQLGDITPLPRANITTRLGPDVLHRLDQFYGRLPEHLNFELPDAPWLIKQSFGEPLGSADTLAHAIESMVADLCAKLRDENLGLRRLIVRSIRVDGHAHTITTTTGTPCQSESHILRLFAEKMPGVDTGFGIEQVIVYAPWVEHVAFRQVRLDRKQDDSSDHIALAQLLDRIAHHLGPKDILFRPAHHASHLPERAAIRQSPTGAAKPARLADAPLPKRPVRLIDPPEPVDVMERSANGAPTKLRWRKMMIDVLRADGPERICPEWWSHLDRDHYALSQMTRDYFRICDQKGRLIWLFRSGHAGQDIWSVHGLFAG</sequence>
<dbReference type="Proteomes" id="UP000556869">
    <property type="component" value="Unassembled WGS sequence"/>
</dbReference>
<protein>
    <recommendedName>
        <fullName evidence="2">DNA-directed DNA polymerase</fullName>
        <ecNumber evidence="2">2.7.7.7</ecNumber>
    </recommendedName>
</protein>
<dbReference type="Pfam" id="PF00817">
    <property type="entry name" value="IMS"/>
    <property type="match status" value="1"/>
</dbReference>
<comment type="function">
    <text evidence="4">Poorly processive, error-prone DNA polymerase involved in untargeted mutagenesis. Copies undamaged DNA at stalled replication forks, which arise in vivo from mismatched or misaligned primer ends. These misaligned primers can be extended by PolIV. Exhibits no 3'-5' exonuclease (proofreading) activity. May be involved in translesional synthesis, in conjunction with the beta clamp from PolIII.</text>
</comment>
<feature type="region of interest" description="Disordered" evidence="6">
    <location>
        <begin position="18"/>
        <end position="53"/>
    </location>
</feature>
<evidence type="ECO:0000256" key="5">
    <source>
        <dbReference type="ARBA" id="ARBA00049244"/>
    </source>
</evidence>
<evidence type="ECO:0000259" key="8">
    <source>
        <dbReference type="Pfam" id="PF11799"/>
    </source>
</evidence>
<feature type="compositionally biased region" description="Polar residues" evidence="6">
    <location>
        <begin position="18"/>
        <end position="28"/>
    </location>
</feature>
<dbReference type="EMBL" id="JAATJD010000004">
    <property type="protein sequence ID" value="NJB76975.1"/>
    <property type="molecule type" value="Genomic_DNA"/>
</dbReference>
<dbReference type="PANTHER" id="PTHR35369:SF2">
    <property type="entry name" value="BLR3025 PROTEIN"/>
    <property type="match status" value="1"/>
</dbReference>
<evidence type="ECO:0000256" key="2">
    <source>
        <dbReference type="ARBA" id="ARBA00012417"/>
    </source>
</evidence>
<name>A0ABX0X5J9_9PROT</name>
<organism evidence="9 10">
    <name type="scientific">Thalassospira tepidiphila</name>
    <dbReference type="NCBI Taxonomy" id="393657"/>
    <lineage>
        <taxon>Bacteria</taxon>
        <taxon>Pseudomonadati</taxon>
        <taxon>Pseudomonadota</taxon>
        <taxon>Alphaproteobacteria</taxon>
        <taxon>Rhodospirillales</taxon>
        <taxon>Thalassospiraceae</taxon>
        <taxon>Thalassospira</taxon>
    </lineage>
</organism>
<evidence type="ECO:0000256" key="6">
    <source>
        <dbReference type="SAM" id="MobiDB-lite"/>
    </source>
</evidence>
<proteinExistence type="predicted"/>
<dbReference type="Pfam" id="PF11799">
    <property type="entry name" value="IMS_C"/>
    <property type="match status" value="1"/>
</dbReference>
<feature type="domain" description="UmuC" evidence="7">
    <location>
        <begin position="50"/>
        <end position="184"/>
    </location>
</feature>
<comment type="catalytic activity">
    <reaction evidence="5">
        <text>DNA(n) + a 2'-deoxyribonucleoside 5'-triphosphate = DNA(n+1) + diphosphate</text>
        <dbReference type="Rhea" id="RHEA:22508"/>
        <dbReference type="Rhea" id="RHEA-COMP:17339"/>
        <dbReference type="Rhea" id="RHEA-COMP:17340"/>
        <dbReference type="ChEBI" id="CHEBI:33019"/>
        <dbReference type="ChEBI" id="CHEBI:61560"/>
        <dbReference type="ChEBI" id="CHEBI:173112"/>
        <dbReference type="EC" id="2.7.7.7"/>
    </reaction>
</comment>
<dbReference type="InterPro" id="IPR017961">
    <property type="entry name" value="DNA_pol_Y-fam_little_finger"/>
</dbReference>
<gene>
    <name evidence="9" type="ORF">GGR96_004103</name>
</gene>
<dbReference type="SUPFAM" id="SSF56672">
    <property type="entry name" value="DNA/RNA polymerases"/>
    <property type="match status" value="1"/>
</dbReference>
<comment type="subunit">
    <text evidence="1">Monomer.</text>
</comment>
<dbReference type="RefSeq" id="WP_245227906.1">
    <property type="nucleotide sequence ID" value="NZ_BAAAEQ010000004.1"/>
</dbReference>
<feature type="domain" description="DNA polymerase Y-family little finger" evidence="8">
    <location>
        <begin position="282"/>
        <end position="353"/>
    </location>
</feature>
<reference evidence="9 10" key="1">
    <citation type="submission" date="2020-03" db="EMBL/GenBank/DDBJ databases">
        <title>Genomic Encyclopedia of Type Strains, Phase IV (KMG-IV): sequencing the most valuable type-strain genomes for metagenomic binning, comparative biology and taxonomic classification.</title>
        <authorList>
            <person name="Goeker M."/>
        </authorList>
    </citation>
    <scope>NUCLEOTIDE SEQUENCE [LARGE SCALE GENOMIC DNA]</scope>
    <source>
        <strain evidence="9 10">DSM 18888</strain>
    </source>
</reference>